<evidence type="ECO:0000313" key="4">
    <source>
        <dbReference type="Proteomes" id="UP000271974"/>
    </source>
</evidence>
<feature type="compositionally biased region" description="Basic and acidic residues" evidence="1">
    <location>
        <begin position="123"/>
        <end position="137"/>
    </location>
</feature>
<dbReference type="AlphaFoldDB" id="A0A3S1BJJ8"/>
<protein>
    <recommendedName>
        <fullName evidence="2">ZMIZ1 N-terminal domain-containing protein</fullName>
    </recommendedName>
</protein>
<evidence type="ECO:0000313" key="3">
    <source>
        <dbReference type="EMBL" id="RUS85312.1"/>
    </source>
</evidence>
<dbReference type="STRING" id="188477.A0A3S1BJJ8"/>
<dbReference type="InterPro" id="IPR040797">
    <property type="entry name" value="ZMIZ1_N"/>
</dbReference>
<evidence type="ECO:0000256" key="1">
    <source>
        <dbReference type="SAM" id="MobiDB-lite"/>
    </source>
</evidence>
<dbReference type="Pfam" id="PF18028">
    <property type="entry name" value="Zmiz1_N"/>
    <property type="match status" value="1"/>
</dbReference>
<dbReference type="EMBL" id="RQTK01000174">
    <property type="protein sequence ID" value="RUS85312.1"/>
    <property type="molecule type" value="Genomic_DNA"/>
</dbReference>
<feature type="region of interest" description="Disordered" evidence="1">
    <location>
        <begin position="91"/>
        <end position="142"/>
    </location>
</feature>
<feature type="domain" description="ZMIZ1 N-terminal" evidence="2">
    <location>
        <begin position="1"/>
        <end position="86"/>
    </location>
</feature>
<proteinExistence type="predicted"/>
<comment type="caution">
    <text evidence="3">The sequence shown here is derived from an EMBL/GenBank/DDBJ whole genome shotgun (WGS) entry which is preliminary data.</text>
</comment>
<accession>A0A3S1BJJ8</accession>
<name>A0A3S1BJJ8_ELYCH</name>
<sequence>QHLSNVSGFQAAARELLEWCSDQRAFQLQFEDSLMGCLTVIYNVASQPGYDFDLGYRLLAVCASHKDLFSPKAASQLSEWCEELGRSLLLRHPKNRPPDGTKPGTGPASMHPHMHKPMPPMHPGERNRQDSNPDLLHRKPMFNYPRATVSHTHYITTLQ</sequence>
<gene>
    <name evidence="3" type="ORF">EGW08_006913</name>
</gene>
<dbReference type="Proteomes" id="UP000271974">
    <property type="component" value="Unassembled WGS sequence"/>
</dbReference>
<reference evidence="3 4" key="1">
    <citation type="submission" date="2019-01" db="EMBL/GenBank/DDBJ databases">
        <title>A draft genome assembly of the solar-powered sea slug Elysia chlorotica.</title>
        <authorList>
            <person name="Cai H."/>
            <person name="Li Q."/>
            <person name="Fang X."/>
            <person name="Li J."/>
            <person name="Curtis N.E."/>
            <person name="Altenburger A."/>
            <person name="Shibata T."/>
            <person name="Feng M."/>
            <person name="Maeda T."/>
            <person name="Schwartz J.A."/>
            <person name="Shigenobu S."/>
            <person name="Lundholm N."/>
            <person name="Nishiyama T."/>
            <person name="Yang H."/>
            <person name="Hasebe M."/>
            <person name="Li S."/>
            <person name="Pierce S.K."/>
            <person name="Wang J."/>
        </authorList>
    </citation>
    <scope>NUCLEOTIDE SEQUENCE [LARGE SCALE GENOMIC DNA]</scope>
    <source>
        <strain evidence="3">EC2010</strain>
        <tissue evidence="3">Whole organism of an adult</tissue>
    </source>
</reference>
<organism evidence="3 4">
    <name type="scientific">Elysia chlorotica</name>
    <name type="common">Eastern emerald elysia</name>
    <name type="synonym">Sea slug</name>
    <dbReference type="NCBI Taxonomy" id="188477"/>
    <lineage>
        <taxon>Eukaryota</taxon>
        <taxon>Metazoa</taxon>
        <taxon>Spiralia</taxon>
        <taxon>Lophotrochozoa</taxon>
        <taxon>Mollusca</taxon>
        <taxon>Gastropoda</taxon>
        <taxon>Heterobranchia</taxon>
        <taxon>Euthyneura</taxon>
        <taxon>Panpulmonata</taxon>
        <taxon>Sacoglossa</taxon>
        <taxon>Placobranchoidea</taxon>
        <taxon>Plakobranchidae</taxon>
        <taxon>Elysia</taxon>
    </lineage>
</organism>
<feature type="non-terminal residue" evidence="3">
    <location>
        <position position="1"/>
    </location>
</feature>
<dbReference type="OrthoDB" id="27975at2759"/>
<evidence type="ECO:0000259" key="2">
    <source>
        <dbReference type="Pfam" id="PF18028"/>
    </source>
</evidence>
<keyword evidence="4" id="KW-1185">Reference proteome</keyword>